<proteinExistence type="predicted"/>
<reference evidence="1 2" key="1">
    <citation type="submission" date="2014-12" db="EMBL/GenBank/DDBJ databases">
        <authorList>
            <person name="Neuveglise Cecile"/>
        </authorList>
    </citation>
    <scope>NUCLEOTIDE SEQUENCE [LARGE SCALE GENOMIC DNA]</scope>
    <source>
        <strain evidence="1 2">CBS 12615</strain>
    </source>
</reference>
<evidence type="ECO:0000313" key="1">
    <source>
        <dbReference type="EMBL" id="CEP64612.1"/>
    </source>
</evidence>
<dbReference type="AlphaFoldDB" id="A0A0C7NE42"/>
<dbReference type="InterPro" id="IPR020301">
    <property type="entry name" value="Mrx7"/>
</dbReference>
<gene>
    <name evidence="1" type="ORF">LALA0_S12e02916g</name>
</gene>
<dbReference type="GeneID" id="34688172"/>
<sequence>MRGGPRSIEELLYQKLLESPGFHRFVRRIYYKINGLQEPLNKSTSSVSADQIFRPTKLQKFKAYRVLFWDEVRSVFGLQRRFNK</sequence>
<dbReference type="EMBL" id="LN736371">
    <property type="protein sequence ID" value="CEP64612.1"/>
    <property type="molecule type" value="Genomic_DNA"/>
</dbReference>
<dbReference type="OrthoDB" id="4138121at2759"/>
<dbReference type="Pfam" id="PF10906">
    <property type="entry name" value="Mrx7"/>
    <property type="match status" value="1"/>
</dbReference>
<dbReference type="Proteomes" id="UP000054304">
    <property type="component" value="Unassembled WGS sequence"/>
</dbReference>
<name>A0A0C7NE42_9SACH</name>
<organism evidence="1 2">
    <name type="scientific">Lachancea lanzarotensis</name>
    <dbReference type="NCBI Taxonomy" id="1245769"/>
    <lineage>
        <taxon>Eukaryota</taxon>
        <taxon>Fungi</taxon>
        <taxon>Dikarya</taxon>
        <taxon>Ascomycota</taxon>
        <taxon>Saccharomycotina</taxon>
        <taxon>Saccharomycetes</taxon>
        <taxon>Saccharomycetales</taxon>
        <taxon>Saccharomycetaceae</taxon>
        <taxon>Lachancea</taxon>
    </lineage>
</organism>
<keyword evidence="2" id="KW-1185">Reference proteome</keyword>
<dbReference type="HOGENOM" id="CLU_177980_0_0_1"/>
<protein>
    <submittedName>
        <fullName evidence="1">LALA0S12e02916g1_1</fullName>
    </submittedName>
</protein>
<evidence type="ECO:0000313" key="2">
    <source>
        <dbReference type="Proteomes" id="UP000054304"/>
    </source>
</evidence>
<dbReference type="RefSeq" id="XP_022630817.1">
    <property type="nucleotide sequence ID" value="XM_022775028.1"/>
</dbReference>
<accession>A0A0C7NE42</accession>